<dbReference type="Proteomes" id="UP000176944">
    <property type="component" value="Chromosome"/>
</dbReference>
<dbReference type="AlphaFoldDB" id="A0A9Q9SSL7"/>
<gene>
    <name evidence="1" type="ORF">BJP36_41615</name>
</gene>
<organism evidence="1">
    <name type="scientific">Moorena producens (strain JHB)</name>
    <dbReference type="NCBI Taxonomy" id="1454205"/>
    <lineage>
        <taxon>Bacteria</taxon>
        <taxon>Bacillati</taxon>
        <taxon>Cyanobacteriota</taxon>
        <taxon>Cyanophyceae</taxon>
        <taxon>Coleofasciculales</taxon>
        <taxon>Coleofasciculaceae</taxon>
        <taxon>Moorena</taxon>
    </lineage>
</organism>
<proteinExistence type="predicted"/>
<dbReference type="EMBL" id="CP017708">
    <property type="protein sequence ID" value="WAN68863.1"/>
    <property type="molecule type" value="Genomic_DNA"/>
</dbReference>
<reference evidence="1" key="1">
    <citation type="journal article" date="2017" name="Proc. Natl. Acad. Sci. U.S.A.">
        <title>Comparative genomics uncovers the prolific and distinctive metabolic potential of the cyanobacterial genus Moorea.</title>
        <authorList>
            <person name="Leao T."/>
            <person name="Castelao G."/>
            <person name="Korobeynikov A."/>
            <person name="Monroe E.A."/>
            <person name="Podell S."/>
            <person name="Glukhov E."/>
            <person name="Allen E.E."/>
            <person name="Gerwick W.H."/>
            <person name="Gerwick L."/>
        </authorList>
    </citation>
    <scope>NUCLEOTIDE SEQUENCE</scope>
    <source>
        <strain evidence="1">JHB</strain>
    </source>
</reference>
<sequence>MVSGGAGFGYPLNMGGQGFAHPTGGSPEHCEFVVNEIEEGYGNLKFHKRYEGYESETEIIFPWIDTTEVVTQQCQELTVVVKKA</sequence>
<name>A0A9Q9SSL7_MOOP1</name>
<protein>
    <submittedName>
        <fullName evidence="1">Uncharacterized protein</fullName>
    </submittedName>
</protein>
<accession>A0A9Q9SSL7</accession>
<reference evidence="1" key="2">
    <citation type="submission" date="2022-10" db="EMBL/GenBank/DDBJ databases">
        <authorList>
            <person name="Ngo T.-E."/>
        </authorList>
    </citation>
    <scope>NUCLEOTIDE SEQUENCE</scope>
    <source>
        <strain evidence="1">JHB</strain>
    </source>
</reference>
<evidence type="ECO:0000313" key="1">
    <source>
        <dbReference type="EMBL" id="WAN68863.1"/>
    </source>
</evidence>